<feature type="compositionally biased region" description="Polar residues" evidence="1">
    <location>
        <begin position="159"/>
        <end position="180"/>
    </location>
</feature>
<dbReference type="InterPro" id="IPR036465">
    <property type="entry name" value="vWFA_dom_sf"/>
</dbReference>
<dbReference type="OrthoDB" id="222305at2157"/>
<evidence type="ECO:0000259" key="3">
    <source>
        <dbReference type="PROSITE" id="PS50234"/>
    </source>
</evidence>
<dbReference type="RefSeq" id="WP_199722642.1">
    <property type="nucleotide sequence ID" value="NZ_CP034145.1"/>
</dbReference>
<feature type="domain" description="VWFA" evidence="3">
    <location>
        <begin position="283"/>
        <end position="516"/>
    </location>
</feature>
<evidence type="ECO:0000313" key="4">
    <source>
        <dbReference type="EMBL" id="RMB25097.1"/>
    </source>
</evidence>
<proteinExistence type="predicted"/>
<dbReference type="PROSITE" id="PS50234">
    <property type="entry name" value="VWFA"/>
    <property type="match status" value="1"/>
</dbReference>
<keyword evidence="2" id="KW-0472">Membrane</keyword>
<feature type="region of interest" description="Disordered" evidence="1">
    <location>
        <begin position="225"/>
        <end position="252"/>
    </location>
</feature>
<evidence type="ECO:0000313" key="5">
    <source>
        <dbReference type="Proteomes" id="UP000277326"/>
    </source>
</evidence>
<gene>
    <name evidence="4" type="ORF">ATH50_0180</name>
</gene>
<feature type="transmembrane region" description="Helical" evidence="2">
    <location>
        <begin position="14"/>
        <end position="36"/>
    </location>
</feature>
<dbReference type="InterPro" id="IPR006311">
    <property type="entry name" value="TAT_signal"/>
</dbReference>
<dbReference type="AlphaFoldDB" id="A0A3M0DVE1"/>
<dbReference type="Gene3D" id="3.40.50.410">
    <property type="entry name" value="von Willebrand factor, type A domain"/>
    <property type="match status" value="1"/>
</dbReference>
<protein>
    <submittedName>
        <fullName evidence="4">Putative ribosomally synthesized peptide with SipW-like signal peptide</fullName>
    </submittedName>
</protein>
<keyword evidence="2" id="KW-1133">Transmembrane helix</keyword>
<dbReference type="PROSITE" id="PS51318">
    <property type="entry name" value="TAT"/>
    <property type="match status" value="1"/>
</dbReference>
<dbReference type="Proteomes" id="UP000277326">
    <property type="component" value="Unassembled WGS sequence"/>
</dbReference>
<dbReference type="NCBIfam" id="TIGR04088">
    <property type="entry name" value="cognate_SipW"/>
    <property type="match status" value="1"/>
</dbReference>
<sequence length="629" mass="66350">MNEDRQFSVSRRKVLAGLGTIGIASAGAGLGTTAYFSDQETFQNNQLTAGTLDMKVDWEEHYSDWSDDEAAFASMGTMEEHDIELPALTSGGQLVADAKPIYLTLNGETAGEKQTAKDGLWDATSVEAFPDVLNGDGSYDGIQDAFSDEEACDILTDVGGNSSGLSDPRRTQGTFAGQTTEEGDPLINIQDVKPGDFGEVTFSFHLCDNPGYVWLNGDLIEARENGHTEPENEDPDSVGPSDEVSEPGDLETSQVELLDEIVTRVWYDPNGNNQVDMLSGELDIMIAIDASGSISGDKNQSGTEANNLVQGVDEFVAALAASPADIEAGQVLFGENSSLTSFTGLGSPGALPTMASVYPNSNRGNTPLPAALDVCDQELATGRPGADKIIVAFTDGGPNYSADSYSAGGYTAPRDGVGYSEDGSSGNGYDNNGGGTVTVGEEEETALVAETIRDSGSRIVVVNVADDPTEDQGSTGVTLREYLSGTGSPYPEGGIASSGFYFEVDLANLEAVADSLAASVAVSEEVFFQGTLREVLMAMADNDGRGIPLDGDVSTAFDELSDPENDADRDCFAGEGTTHYVGFQWWLPIDHANQIQSDSVSFDVGFYTEQCRHNDGAGMVPEEPVEIQS</sequence>
<evidence type="ECO:0000256" key="1">
    <source>
        <dbReference type="SAM" id="MobiDB-lite"/>
    </source>
</evidence>
<name>A0A3M0DVE1_9EURY</name>
<dbReference type="EMBL" id="REFS01000001">
    <property type="protein sequence ID" value="RMB25097.1"/>
    <property type="molecule type" value="Genomic_DNA"/>
</dbReference>
<dbReference type="SUPFAM" id="SSF53300">
    <property type="entry name" value="vWA-like"/>
    <property type="match status" value="1"/>
</dbReference>
<feature type="region of interest" description="Disordered" evidence="1">
    <location>
        <begin position="159"/>
        <end position="181"/>
    </location>
</feature>
<keyword evidence="2" id="KW-0812">Transmembrane</keyword>
<accession>A0A3M0DVE1</accession>
<reference evidence="4 5" key="1">
    <citation type="journal article" date="2015" name="Stand. Genomic Sci.">
        <title>Genomic Encyclopedia of Bacterial and Archaeal Type Strains, Phase III: the genomes of soil and plant-associated and newly described type strains.</title>
        <authorList>
            <person name="Whitman W.B."/>
            <person name="Woyke T."/>
            <person name="Klenk H.P."/>
            <person name="Zhou Y."/>
            <person name="Lilburn T.G."/>
            <person name="Beck B.J."/>
            <person name="De Vos P."/>
            <person name="Vandamme P."/>
            <person name="Eisen J.A."/>
            <person name="Garrity G."/>
            <person name="Hugenholtz P."/>
            <person name="Kyrpides N.C."/>
        </authorList>
    </citation>
    <scope>NUCLEOTIDE SEQUENCE [LARGE SCALE GENOMIC DNA]</scope>
    <source>
        <strain evidence="4 5">CGMCC 1.10124</strain>
    </source>
</reference>
<comment type="caution">
    <text evidence="4">The sequence shown here is derived from an EMBL/GenBank/DDBJ whole genome shotgun (WGS) entry which is preliminary data.</text>
</comment>
<dbReference type="InterPro" id="IPR002035">
    <property type="entry name" value="VWF_A"/>
</dbReference>
<dbReference type="GeneID" id="63289345"/>
<dbReference type="SMART" id="SM00327">
    <property type="entry name" value="VWA"/>
    <property type="match status" value="1"/>
</dbReference>
<dbReference type="InterPro" id="IPR023833">
    <property type="entry name" value="Signal_pept_SipW-depend-type"/>
</dbReference>
<organism evidence="4 5">
    <name type="scientific">Haloplanus aerogenes</name>
    <dbReference type="NCBI Taxonomy" id="660522"/>
    <lineage>
        <taxon>Archaea</taxon>
        <taxon>Methanobacteriati</taxon>
        <taxon>Methanobacteriota</taxon>
        <taxon>Stenosarchaea group</taxon>
        <taxon>Halobacteria</taxon>
        <taxon>Halobacteriales</taxon>
        <taxon>Haloferacaceae</taxon>
        <taxon>Haloplanus</taxon>
    </lineage>
</organism>
<evidence type="ECO:0000256" key="2">
    <source>
        <dbReference type="SAM" id="Phobius"/>
    </source>
</evidence>